<comment type="caution">
    <text evidence="2">The sequence shown here is derived from an EMBL/GenBank/DDBJ whole genome shotgun (WGS) entry which is preliminary data.</text>
</comment>
<reference evidence="3" key="1">
    <citation type="journal article" date="2019" name="Int. J. Syst. Evol. Microbiol.">
        <title>The Global Catalogue of Microorganisms (GCM) 10K type strain sequencing project: providing services to taxonomists for standard genome sequencing and annotation.</title>
        <authorList>
            <consortium name="The Broad Institute Genomics Platform"/>
            <consortium name="The Broad Institute Genome Sequencing Center for Infectious Disease"/>
            <person name="Wu L."/>
            <person name="Ma J."/>
        </authorList>
    </citation>
    <scope>NUCLEOTIDE SEQUENCE [LARGE SCALE GENOMIC DNA]</scope>
    <source>
        <strain evidence="3">CGMCC 1.15928</strain>
    </source>
</reference>
<name>A0ABQ1J7W7_9PROT</name>
<evidence type="ECO:0000313" key="2">
    <source>
        <dbReference type="EMBL" id="GGB62042.1"/>
    </source>
</evidence>
<dbReference type="RefSeq" id="WP_158084590.1">
    <property type="nucleotide sequence ID" value="NZ_BMKF01000001.1"/>
</dbReference>
<dbReference type="EMBL" id="BMKF01000001">
    <property type="protein sequence ID" value="GGB62042.1"/>
    <property type="molecule type" value="Genomic_DNA"/>
</dbReference>
<accession>A0ABQ1J7W7</accession>
<evidence type="ECO:0000256" key="1">
    <source>
        <dbReference type="SAM" id="MobiDB-lite"/>
    </source>
</evidence>
<sequence length="47" mass="5005">MIAALIAVRDFFVAVLISWLGVATDTADTQKEAESVQPAPVSTAMLR</sequence>
<proteinExistence type="predicted"/>
<protein>
    <submittedName>
        <fullName evidence="2">Uncharacterized protein</fullName>
    </submittedName>
</protein>
<evidence type="ECO:0000313" key="3">
    <source>
        <dbReference type="Proteomes" id="UP000628854"/>
    </source>
</evidence>
<dbReference type="Proteomes" id="UP000628854">
    <property type="component" value="Unassembled WGS sequence"/>
</dbReference>
<feature type="region of interest" description="Disordered" evidence="1">
    <location>
        <begin position="26"/>
        <end position="47"/>
    </location>
</feature>
<gene>
    <name evidence="2" type="ORF">GCM10011503_08360</name>
</gene>
<organism evidence="2 3">
    <name type="scientific">Henriciella pelagia</name>
    <dbReference type="NCBI Taxonomy" id="1977912"/>
    <lineage>
        <taxon>Bacteria</taxon>
        <taxon>Pseudomonadati</taxon>
        <taxon>Pseudomonadota</taxon>
        <taxon>Alphaproteobacteria</taxon>
        <taxon>Hyphomonadales</taxon>
        <taxon>Hyphomonadaceae</taxon>
        <taxon>Henriciella</taxon>
    </lineage>
</organism>
<keyword evidence="3" id="KW-1185">Reference proteome</keyword>